<organism evidence="1 2">
    <name type="scientific">Micrococcus cohnii</name>
    <dbReference type="NCBI Taxonomy" id="993416"/>
    <lineage>
        <taxon>Bacteria</taxon>
        <taxon>Bacillati</taxon>
        <taxon>Actinomycetota</taxon>
        <taxon>Actinomycetes</taxon>
        <taxon>Micrococcales</taxon>
        <taxon>Micrococcaceae</taxon>
        <taxon>Micrococcus</taxon>
    </lineage>
</organism>
<evidence type="ECO:0000313" key="1">
    <source>
        <dbReference type="EMBL" id="MBB4735517.1"/>
    </source>
</evidence>
<dbReference type="AlphaFoldDB" id="A0A7W7GNS5"/>
<accession>A0A7W7GNS5</accession>
<proteinExistence type="predicted"/>
<dbReference type="Proteomes" id="UP000540191">
    <property type="component" value="Unassembled WGS sequence"/>
</dbReference>
<sequence length="183" mass="19381">MRWDALFADLEAEWEAGRTAQQLADAAELTRGEWAQLSLVERLRGAIGTVVRVRVRGVSPFELRVQAVSSDWFGGAASAGSVVVSLAHVLTIEAPLSAAVVDARAGRSFVSVLRLLARSRSTVEVVAAGGDELAAGTIDRVGADHVDLARHARDEPRRQASVRGRVTIPVAAIALVRARSGVV</sequence>
<dbReference type="RefSeq" id="WP_158496759.1">
    <property type="nucleotide sequence ID" value="NZ_JACHNA010000001.1"/>
</dbReference>
<comment type="caution">
    <text evidence="1">The sequence shown here is derived from an EMBL/GenBank/DDBJ whole genome shotgun (WGS) entry which is preliminary data.</text>
</comment>
<keyword evidence="2" id="KW-1185">Reference proteome</keyword>
<name>A0A7W7GNS5_9MICC</name>
<evidence type="ECO:0000313" key="2">
    <source>
        <dbReference type="Proteomes" id="UP000540191"/>
    </source>
</evidence>
<gene>
    <name evidence="1" type="ORF">HDA30_001025</name>
</gene>
<protein>
    <recommendedName>
        <fullName evidence="3">Fis family transcriptional regulator</fullName>
    </recommendedName>
</protein>
<dbReference type="EMBL" id="JACHNA010000001">
    <property type="protein sequence ID" value="MBB4735517.1"/>
    <property type="molecule type" value="Genomic_DNA"/>
</dbReference>
<evidence type="ECO:0008006" key="3">
    <source>
        <dbReference type="Google" id="ProtNLM"/>
    </source>
</evidence>
<reference evidence="1 2" key="1">
    <citation type="submission" date="2020-08" db="EMBL/GenBank/DDBJ databases">
        <title>Sequencing the genomes of 1000 actinobacteria strains.</title>
        <authorList>
            <person name="Klenk H.-P."/>
        </authorList>
    </citation>
    <scope>NUCLEOTIDE SEQUENCE [LARGE SCALE GENOMIC DNA]</scope>
    <source>
        <strain evidence="1 2">DSM 23974</strain>
    </source>
</reference>